<protein>
    <submittedName>
        <fullName evidence="2">Uncharacterized protein</fullName>
    </submittedName>
</protein>
<proteinExistence type="predicted"/>
<sequence length="107" mass="11760">MANSICSTPLTFFNPPNKPGLIIIGNSTAGKVLWINDITQNCKNTKFQSLMAKATDSNQRTKPNSIVCSDCDGNGKWNDWSLVTSISPLSLGFLLCITCIFFSFFPF</sequence>
<keyword evidence="1" id="KW-1133">Transmembrane helix</keyword>
<keyword evidence="1" id="KW-0812">Transmembrane</keyword>
<feature type="transmembrane region" description="Helical" evidence="1">
    <location>
        <begin position="86"/>
        <end position="105"/>
    </location>
</feature>
<gene>
    <name evidence="2" type="ORF">Din_045222</name>
</gene>
<organism evidence="2">
    <name type="scientific">Davidia involucrata</name>
    <name type="common">Dove tree</name>
    <dbReference type="NCBI Taxonomy" id="16924"/>
    <lineage>
        <taxon>Eukaryota</taxon>
        <taxon>Viridiplantae</taxon>
        <taxon>Streptophyta</taxon>
        <taxon>Embryophyta</taxon>
        <taxon>Tracheophyta</taxon>
        <taxon>Spermatophyta</taxon>
        <taxon>Magnoliopsida</taxon>
        <taxon>eudicotyledons</taxon>
        <taxon>Gunneridae</taxon>
        <taxon>Pentapetalae</taxon>
        <taxon>asterids</taxon>
        <taxon>Cornales</taxon>
        <taxon>Nyssaceae</taxon>
        <taxon>Davidia</taxon>
    </lineage>
</organism>
<dbReference type="AlphaFoldDB" id="A0A5B7C656"/>
<evidence type="ECO:0000256" key="1">
    <source>
        <dbReference type="SAM" id="Phobius"/>
    </source>
</evidence>
<evidence type="ECO:0000313" key="2">
    <source>
        <dbReference type="EMBL" id="MPA75781.1"/>
    </source>
</evidence>
<dbReference type="EMBL" id="GHES01045222">
    <property type="protein sequence ID" value="MPA75781.1"/>
    <property type="molecule type" value="Transcribed_RNA"/>
</dbReference>
<reference evidence="2" key="1">
    <citation type="submission" date="2019-08" db="EMBL/GenBank/DDBJ databases">
        <title>Reference gene set and small RNA set construction with multiple tissues from Davidia involucrata Baill.</title>
        <authorList>
            <person name="Yang H."/>
            <person name="Zhou C."/>
            <person name="Li G."/>
            <person name="Wang J."/>
            <person name="Gao P."/>
            <person name="Wang M."/>
            <person name="Wang R."/>
            <person name="Zhao Y."/>
        </authorList>
    </citation>
    <scope>NUCLEOTIDE SEQUENCE</scope>
    <source>
        <tissue evidence="2">Mixed with DoveR01_LX</tissue>
    </source>
</reference>
<name>A0A5B7C656_DAVIN</name>
<keyword evidence="1" id="KW-0472">Membrane</keyword>
<accession>A0A5B7C656</accession>